<name>A0ABP0GVF6_CLALP</name>
<dbReference type="SUPFAM" id="SSF47576">
    <property type="entry name" value="Calponin-homology domain, CH-domain"/>
    <property type="match status" value="1"/>
</dbReference>
<keyword evidence="6" id="KW-1185">Reference proteome</keyword>
<gene>
    <name evidence="5" type="ORF">CVLEPA_LOCUS28954</name>
</gene>
<evidence type="ECO:0000313" key="6">
    <source>
        <dbReference type="Proteomes" id="UP001642483"/>
    </source>
</evidence>
<evidence type="ECO:0000259" key="4">
    <source>
        <dbReference type="PROSITE" id="PS50021"/>
    </source>
</evidence>
<dbReference type="InterPro" id="IPR001715">
    <property type="entry name" value="CH_dom"/>
</dbReference>
<sequence length="196" mass="21818">MADRPKGFGMTAELNKKKDGKYDQMLDVQVREWISSVTGVELDMNEITQESFHQTFKSGVILCKLINAIEADSVKKVNDSKMAFKQMENIGKFLDASYAYGVQKTDMFQTVDLYEGQNIPQVITGLIALSRKYQSKGGHGIGPKESTANRREFSEETQREGRNIIGLQMGSNKGASQAGMTPAGLQRQIEKTNLKI</sequence>
<dbReference type="PROSITE" id="PS50021">
    <property type="entry name" value="CH"/>
    <property type="match status" value="1"/>
</dbReference>
<dbReference type="PRINTS" id="PR00888">
    <property type="entry name" value="SM22CALPONIN"/>
</dbReference>
<comment type="caution">
    <text evidence="5">The sequence shown here is derived from an EMBL/GenBank/DDBJ whole genome shotgun (WGS) entry which is preliminary data.</text>
</comment>
<dbReference type="InterPro" id="IPR000557">
    <property type="entry name" value="Calponin_repeat"/>
</dbReference>
<evidence type="ECO:0000256" key="1">
    <source>
        <dbReference type="ARBA" id="ARBA00009631"/>
    </source>
</evidence>
<dbReference type="Proteomes" id="UP001642483">
    <property type="component" value="Unassembled WGS sequence"/>
</dbReference>
<dbReference type="Gene3D" id="1.10.418.10">
    <property type="entry name" value="Calponin-like domain"/>
    <property type="match status" value="1"/>
</dbReference>
<organism evidence="5 6">
    <name type="scientific">Clavelina lepadiformis</name>
    <name type="common">Light-bulb sea squirt</name>
    <name type="synonym">Ascidia lepadiformis</name>
    <dbReference type="NCBI Taxonomy" id="159417"/>
    <lineage>
        <taxon>Eukaryota</taxon>
        <taxon>Metazoa</taxon>
        <taxon>Chordata</taxon>
        <taxon>Tunicata</taxon>
        <taxon>Ascidiacea</taxon>
        <taxon>Aplousobranchia</taxon>
        <taxon>Clavelinidae</taxon>
        <taxon>Clavelina</taxon>
    </lineage>
</organism>
<reference evidence="5 6" key="1">
    <citation type="submission" date="2024-02" db="EMBL/GenBank/DDBJ databases">
        <authorList>
            <person name="Daric V."/>
            <person name="Darras S."/>
        </authorList>
    </citation>
    <scope>NUCLEOTIDE SEQUENCE [LARGE SCALE GENOMIC DNA]</scope>
</reference>
<feature type="compositionally biased region" description="Basic and acidic residues" evidence="3">
    <location>
        <begin position="147"/>
        <end position="158"/>
    </location>
</feature>
<feature type="domain" description="Calponin-homology (CH)" evidence="4">
    <location>
        <begin position="24"/>
        <end position="134"/>
    </location>
</feature>
<dbReference type="PANTHER" id="PTHR47385">
    <property type="entry name" value="CALPONIN"/>
    <property type="match status" value="1"/>
</dbReference>
<accession>A0ABP0GVF6</accession>
<dbReference type="Pfam" id="PF00307">
    <property type="entry name" value="CH"/>
    <property type="match status" value="1"/>
</dbReference>
<dbReference type="InterPro" id="IPR050606">
    <property type="entry name" value="Calponin-like"/>
</dbReference>
<protein>
    <recommendedName>
        <fullName evidence="2">Transgelin</fullName>
    </recommendedName>
</protein>
<dbReference type="InterPro" id="IPR003096">
    <property type="entry name" value="SM22_calponin"/>
</dbReference>
<evidence type="ECO:0000313" key="5">
    <source>
        <dbReference type="EMBL" id="CAK8695726.1"/>
    </source>
</evidence>
<dbReference type="PROSITE" id="PS01052">
    <property type="entry name" value="CALPONIN_1"/>
    <property type="match status" value="1"/>
</dbReference>
<dbReference type="Pfam" id="PF00402">
    <property type="entry name" value="Calponin"/>
    <property type="match status" value="1"/>
</dbReference>
<proteinExistence type="inferred from homology"/>
<feature type="region of interest" description="Disordered" evidence="3">
    <location>
        <begin position="136"/>
        <end position="158"/>
    </location>
</feature>
<comment type="similarity">
    <text evidence="1 2">Belongs to the calponin family.</text>
</comment>
<dbReference type="SMART" id="SM00033">
    <property type="entry name" value="CH"/>
    <property type="match status" value="1"/>
</dbReference>
<evidence type="ECO:0000256" key="3">
    <source>
        <dbReference type="SAM" id="MobiDB-lite"/>
    </source>
</evidence>
<dbReference type="EMBL" id="CAWYQH010000152">
    <property type="protein sequence ID" value="CAK8695726.1"/>
    <property type="molecule type" value="Genomic_DNA"/>
</dbReference>
<dbReference type="PROSITE" id="PS51122">
    <property type="entry name" value="CALPONIN_2"/>
    <property type="match status" value="1"/>
</dbReference>
<dbReference type="PANTHER" id="PTHR47385:SF14">
    <property type="entry name" value="TRANSGELIN"/>
    <property type="match status" value="1"/>
</dbReference>
<evidence type="ECO:0000256" key="2">
    <source>
        <dbReference type="RuleBase" id="RU361224"/>
    </source>
</evidence>
<dbReference type="InterPro" id="IPR036872">
    <property type="entry name" value="CH_dom_sf"/>
</dbReference>